<feature type="domain" description="HTH lysR-type" evidence="5">
    <location>
        <begin position="1"/>
        <end position="58"/>
    </location>
</feature>
<dbReference type="Pfam" id="PF03466">
    <property type="entry name" value="LysR_substrate"/>
    <property type="match status" value="1"/>
</dbReference>
<dbReference type="RefSeq" id="WP_006213337.1">
    <property type="nucleotide sequence ID" value="NZ_ANHZ02000001.1"/>
</dbReference>
<dbReference type="GO" id="GO:0003700">
    <property type="term" value="F:DNA-binding transcription factor activity"/>
    <property type="evidence" value="ECO:0007669"/>
    <property type="project" value="InterPro"/>
</dbReference>
<dbReference type="InterPro" id="IPR050950">
    <property type="entry name" value="HTH-type_LysR_regulators"/>
</dbReference>
<dbReference type="GO" id="GO:0003677">
    <property type="term" value="F:DNA binding"/>
    <property type="evidence" value="ECO:0007669"/>
    <property type="project" value="UniProtKB-KW"/>
</dbReference>
<dbReference type="InterPro" id="IPR000847">
    <property type="entry name" value="LysR_HTH_N"/>
</dbReference>
<reference evidence="6 7" key="1">
    <citation type="journal article" date="2014" name="Genome Announc.">
        <title>Draft Genome Sequence of Kocuria palustris PEL.</title>
        <authorList>
            <person name="Sharma G."/>
            <person name="Khatri I."/>
            <person name="Subramanian S."/>
        </authorList>
    </citation>
    <scope>NUCLEOTIDE SEQUENCE [LARGE SCALE GENOMIC DNA]</scope>
    <source>
        <strain evidence="6 7">PEL</strain>
    </source>
</reference>
<comment type="similarity">
    <text evidence="1">Belongs to the LysR transcriptional regulatory family.</text>
</comment>
<evidence type="ECO:0000256" key="1">
    <source>
        <dbReference type="ARBA" id="ARBA00009437"/>
    </source>
</evidence>
<dbReference type="InterPro" id="IPR036388">
    <property type="entry name" value="WH-like_DNA-bd_sf"/>
</dbReference>
<dbReference type="PANTHER" id="PTHR30419">
    <property type="entry name" value="HTH-TYPE TRANSCRIPTIONAL REGULATOR YBHD"/>
    <property type="match status" value="1"/>
</dbReference>
<keyword evidence="7" id="KW-1185">Reference proteome</keyword>
<dbReference type="GO" id="GO:0005829">
    <property type="term" value="C:cytosol"/>
    <property type="evidence" value="ECO:0007669"/>
    <property type="project" value="TreeGrafter"/>
</dbReference>
<dbReference type="Gene3D" id="1.10.10.10">
    <property type="entry name" value="Winged helix-like DNA-binding domain superfamily/Winged helix DNA-binding domain"/>
    <property type="match status" value="1"/>
</dbReference>
<keyword evidence="2" id="KW-0805">Transcription regulation</keyword>
<proteinExistence type="inferred from homology"/>
<name>M2YHJ5_9MICC</name>
<accession>M2YHJ5</accession>
<keyword evidence="3" id="KW-0238">DNA-binding</keyword>
<dbReference type="Gene3D" id="3.40.190.290">
    <property type="match status" value="1"/>
</dbReference>
<evidence type="ECO:0000256" key="3">
    <source>
        <dbReference type="ARBA" id="ARBA00023125"/>
    </source>
</evidence>
<dbReference type="EMBL" id="ANHZ02000001">
    <property type="protein sequence ID" value="EME37994.1"/>
    <property type="molecule type" value="Genomic_DNA"/>
</dbReference>
<evidence type="ECO:0000256" key="4">
    <source>
        <dbReference type="ARBA" id="ARBA00023163"/>
    </source>
</evidence>
<evidence type="ECO:0000313" key="6">
    <source>
        <dbReference type="EMBL" id="EME37994.1"/>
    </source>
</evidence>
<protein>
    <submittedName>
        <fullName evidence="6">Transcriptional regulator, LysR family</fullName>
    </submittedName>
</protein>
<sequence length="309" mass="32998">MDIRQLTCFLAVVDHGGFTRAAEHLYLAQPSLSQTIKGMESELGVPLFHRIGRGVVLSEAGKALVGPARIVLRDLEVARSAAAELSETLSGRLEMIAMPSPAMEPLATLVAGFTAERPGVRIAVKAAFTPEQVVDAVRQGSAELGLLGTPEPFRSAAVDVQSLPRQDLMIVLARHSRAFDGLEAVPLAKLSGQPMIASQRGSLMRQVLDEALAEGIDLRIVVEAAHRTSILPLVMADVGHAILPSSWMPMARAMGLTALPLDPRPPLHISLISRTADLTPLAVAFLDHAREHAREQGPDGDELPTPQFG</sequence>
<organism evidence="6 7">
    <name type="scientific">Kocuria palustris PEL</name>
    <dbReference type="NCBI Taxonomy" id="1236550"/>
    <lineage>
        <taxon>Bacteria</taxon>
        <taxon>Bacillati</taxon>
        <taxon>Actinomycetota</taxon>
        <taxon>Actinomycetes</taxon>
        <taxon>Micrococcales</taxon>
        <taxon>Micrococcaceae</taxon>
        <taxon>Kocuria</taxon>
    </lineage>
</organism>
<gene>
    <name evidence="6" type="ORF">C884_00189</name>
</gene>
<comment type="caution">
    <text evidence="6">The sequence shown here is derived from an EMBL/GenBank/DDBJ whole genome shotgun (WGS) entry which is preliminary data.</text>
</comment>
<dbReference type="SUPFAM" id="SSF46785">
    <property type="entry name" value="Winged helix' DNA-binding domain"/>
    <property type="match status" value="1"/>
</dbReference>
<dbReference type="AlphaFoldDB" id="M2YHJ5"/>
<dbReference type="InterPro" id="IPR036390">
    <property type="entry name" value="WH_DNA-bd_sf"/>
</dbReference>
<dbReference type="Proteomes" id="UP000009877">
    <property type="component" value="Unassembled WGS sequence"/>
</dbReference>
<dbReference type="InterPro" id="IPR005119">
    <property type="entry name" value="LysR_subst-bd"/>
</dbReference>
<dbReference type="STRING" id="71999.KPaMU14_05345"/>
<dbReference type="FunFam" id="1.10.10.10:FF:000001">
    <property type="entry name" value="LysR family transcriptional regulator"/>
    <property type="match status" value="1"/>
</dbReference>
<evidence type="ECO:0000313" key="7">
    <source>
        <dbReference type="Proteomes" id="UP000009877"/>
    </source>
</evidence>
<evidence type="ECO:0000259" key="5">
    <source>
        <dbReference type="PROSITE" id="PS50931"/>
    </source>
</evidence>
<keyword evidence="4" id="KW-0804">Transcription</keyword>
<evidence type="ECO:0000256" key="2">
    <source>
        <dbReference type="ARBA" id="ARBA00023015"/>
    </source>
</evidence>
<dbReference type="PRINTS" id="PR00039">
    <property type="entry name" value="HTHLYSR"/>
</dbReference>
<dbReference type="Pfam" id="PF00126">
    <property type="entry name" value="HTH_1"/>
    <property type="match status" value="1"/>
</dbReference>
<dbReference type="PROSITE" id="PS50931">
    <property type="entry name" value="HTH_LYSR"/>
    <property type="match status" value="1"/>
</dbReference>
<dbReference type="SUPFAM" id="SSF53850">
    <property type="entry name" value="Periplasmic binding protein-like II"/>
    <property type="match status" value="1"/>
</dbReference>